<accession>A0ACB7ZTD1</accession>
<sequence length="259" mass="29032">MAHIRSAKTVVKWTQYDMDAYHIEFQRQNATDFFNAPALPQPTIDEEVLTANSYADAGQQNNSELLAYMSFAMSASDRHKPSAFTNLTRALLPALRYNHGVVFVFPRARTNLSICGEEKRAQVDICIVDDTFNNFALLVEQDKYYNPRAPKPLPRLVAHAIAAFQMQNASRVQSGLDPMEQKMIPGIIMAGTLPTFVKIPITTALAECVCSGEYPTFPTVVHGYTPEIPTPVPQSEAMRPLDNRRVIFQCFEAFGHFID</sequence>
<dbReference type="EMBL" id="MU268860">
    <property type="protein sequence ID" value="KAH7903613.1"/>
    <property type="molecule type" value="Genomic_DNA"/>
</dbReference>
<proteinExistence type="predicted"/>
<keyword evidence="2" id="KW-1185">Reference proteome</keyword>
<organism evidence="1 2">
    <name type="scientific">Hygrophoropsis aurantiaca</name>
    <dbReference type="NCBI Taxonomy" id="72124"/>
    <lineage>
        <taxon>Eukaryota</taxon>
        <taxon>Fungi</taxon>
        <taxon>Dikarya</taxon>
        <taxon>Basidiomycota</taxon>
        <taxon>Agaricomycotina</taxon>
        <taxon>Agaricomycetes</taxon>
        <taxon>Agaricomycetidae</taxon>
        <taxon>Boletales</taxon>
        <taxon>Coniophorineae</taxon>
        <taxon>Hygrophoropsidaceae</taxon>
        <taxon>Hygrophoropsis</taxon>
    </lineage>
</organism>
<reference evidence="1" key="1">
    <citation type="journal article" date="2021" name="New Phytol.">
        <title>Evolutionary innovations through gain and loss of genes in the ectomycorrhizal Boletales.</title>
        <authorList>
            <person name="Wu G."/>
            <person name="Miyauchi S."/>
            <person name="Morin E."/>
            <person name="Kuo A."/>
            <person name="Drula E."/>
            <person name="Varga T."/>
            <person name="Kohler A."/>
            <person name="Feng B."/>
            <person name="Cao Y."/>
            <person name="Lipzen A."/>
            <person name="Daum C."/>
            <person name="Hundley H."/>
            <person name="Pangilinan J."/>
            <person name="Johnson J."/>
            <person name="Barry K."/>
            <person name="LaButti K."/>
            <person name="Ng V."/>
            <person name="Ahrendt S."/>
            <person name="Min B."/>
            <person name="Choi I.G."/>
            <person name="Park H."/>
            <person name="Plett J.M."/>
            <person name="Magnuson J."/>
            <person name="Spatafora J.W."/>
            <person name="Nagy L.G."/>
            <person name="Henrissat B."/>
            <person name="Grigoriev I.V."/>
            <person name="Yang Z.L."/>
            <person name="Xu J."/>
            <person name="Martin F.M."/>
        </authorList>
    </citation>
    <scope>NUCLEOTIDE SEQUENCE</scope>
    <source>
        <strain evidence="1">ATCC 28755</strain>
    </source>
</reference>
<protein>
    <submittedName>
        <fullName evidence="1">Uncharacterized protein</fullName>
    </submittedName>
</protein>
<dbReference type="Proteomes" id="UP000790377">
    <property type="component" value="Unassembled WGS sequence"/>
</dbReference>
<evidence type="ECO:0000313" key="1">
    <source>
        <dbReference type="EMBL" id="KAH7903613.1"/>
    </source>
</evidence>
<name>A0ACB7ZTD1_9AGAM</name>
<gene>
    <name evidence="1" type="ORF">BJ138DRAFT_1073986</name>
</gene>
<evidence type="ECO:0000313" key="2">
    <source>
        <dbReference type="Proteomes" id="UP000790377"/>
    </source>
</evidence>
<comment type="caution">
    <text evidence="1">The sequence shown here is derived from an EMBL/GenBank/DDBJ whole genome shotgun (WGS) entry which is preliminary data.</text>
</comment>